<keyword evidence="4 10" id="KW-0479">Metal-binding</keyword>
<dbReference type="Pfam" id="PF13242">
    <property type="entry name" value="Hydrolase_like"/>
    <property type="match status" value="1"/>
</dbReference>
<dbReference type="SUPFAM" id="SSF54211">
    <property type="entry name" value="Ribosomal protein S5 domain 2-like"/>
    <property type="match status" value="2"/>
</dbReference>
<dbReference type="Gene3D" id="3.40.50.1000">
    <property type="entry name" value="HAD superfamily/HAD-like"/>
    <property type="match status" value="1"/>
</dbReference>
<dbReference type="InterPro" id="IPR023214">
    <property type="entry name" value="HAD_sf"/>
</dbReference>
<dbReference type="EC" id="4.2.1.19" evidence="10"/>
<protein>
    <recommendedName>
        <fullName evidence="10">Histidine biosynthesis bifunctional protein HisB</fullName>
    </recommendedName>
    <domain>
        <recommendedName>
            <fullName evidence="10">Histidinol-phosphatase</fullName>
            <ecNumber evidence="10">3.1.3.15</ecNumber>
        </recommendedName>
    </domain>
    <domain>
        <recommendedName>
            <fullName evidence="10">Imidazoleglycerol-phosphate dehydratase</fullName>
            <shortName evidence="10">IGPD</shortName>
            <ecNumber evidence="10">4.2.1.19</ecNumber>
        </recommendedName>
    </domain>
</protein>
<evidence type="ECO:0000256" key="8">
    <source>
        <dbReference type="ARBA" id="ARBA00023239"/>
    </source>
</evidence>
<dbReference type="SUPFAM" id="SSF56784">
    <property type="entry name" value="HAD-like"/>
    <property type="match status" value="1"/>
</dbReference>
<dbReference type="InterPro" id="IPR020565">
    <property type="entry name" value="ImidazoleglycerP_deHydtase_CS"/>
</dbReference>
<dbReference type="HAMAP" id="MF_00076">
    <property type="entry name" value="HisB"/>
    <property type="match status" value="1"/>
</dbReference>
<evidence type="ECO:0000256" key="2">
    <source>
        <dbReference type="ARBA" id="ARBA00022490"/>
    </source>
</evidence>
<evidence type="ECO:0000256" key="10">
    <source>
        <dbReference type="HAMAP-Rule" id="MF_01022"/>
    </source>
</evidence>
<evidence type="ECO:0000256" key="5">
    <source>
        <dbReference type="ARBA" id="ARBA00022801"/>
    </source>
</evidence>
<comment type="caution">
    <text evidence="10">Lacks conserved residue(s) required for the propagation of feature annotation.</text>
</comment>
<comment type="cofactor">
    <cofactor evidence="10">
        <name>Mg(2+)</name>
        <dbReference type="ChEBI" id="CHEBI:18420"/>
    </cofactor>
</comment>
<feature type="region of interest" description="Imidazoleglycerol-phosphate dehydratase" evidence="10">
    <location>
        <begin position="174"/>
        <end position="364"/>
    </location>
</feature>
<comment type="pathway">
    <text evidence="1 10">Amino-acid biosynthesis; L-histidine biosynthesis; L-histidine from 5-phospho-alpha-D-ribose 1-diphosphate: step 6/9.</text>
</comment>
<dbReference type="InterPro" id="IPR038494">
    <property type="entry name" value="IGPD_sf"/>
</dbReference>
<comment type="pathway">
    <text evidence="10">Amino-acid biosynthesis; L-histidine biosynthesis; L-histidine from 5-phospho-alpha-D-ribose 1-diphosphate: step 8/9.</text>
</comment>
<dbReference type="NCBIfam" id="TIGR01662">
    <property type="entry name" value="HAD-SF-IIIA"/>
    <property type="match status" value="1"/>
</dbReference>
<evidence type="ECO:0000256" key="7">
    <source>
        <dbReference type="ARBA" id="ARBA00023102"/>
    </source>
</evidence>
<dbReference type="EMBL" id="JBHUIM010000001">
    <property type="protein sequence ID" value="MFD2244997.1"/>
    <property type="molecule type" value="Genomic_DNA"/>
</dbReference>
<dbReference type="NCBIfam" id="TIGR01656">
    <property type="entry name" value="Histidinol-ppas"/>
    <property type="match status" value="1"/>
</dbReference>
<comment type="subcellular location">
    <subcellularLocation>
        <location evidence="10">Cytoplasm</location>
    </subcellularLocation>
</comment>
<evidence type="ECO:0000313" key="11">
    <source>
        <dbReference type="EMBL" id="MFD2244997.1"/>
    </source>
</evidence>
<dbReference type="PROSITE" id="PS00955">
    <property type="entry name" value="IGP_DEHYDRATASE_2"/>
    <property type="match status" value="1"/>
</dbReference>
<dbReference type="InterPro" id="IPR006543">
    <property type="entry name" value="Histidinol-phos"/>
</dbReference>
<keyword evidence="2 10" id="KW-0963">Cytoplasm</keyword>
<dbReference type="PANTHER" id="PTHR23133">
    <property type="entry name" value="IMIDAZOLEGLYCEROL-PHOSPHATE DEHYDRATASE HIS7"/>
    <property type="match status" value="1"/>
</dbReference>
<keyword evidence="5 10" id="KW-0378">Hydrolase</keyword>
<dbReference type="Gene3D" id="3.30.230.40">
    <property type="entry name" value="Imidazole glycerol phosphate dehydratase, domain 1"/>
    <property type="match status" value="2"/>
</dbReference>
<dbReference type="HAMAP" id="MF_01022">
    <property type="entry name" value="Bifunc_HisB"/>
    <property type="match status" value="1"/>
</dbReference>
<dbReference type="NCBIfam" id="NF002114">
    <property type="entry name" value="PRK00951.2-4"/>
    <property type="match status" value="1"/>
</dbReference>
<comment type="catalytic activity">
    <reaction evidence="10">
        <text>L-histidinol phosphate + H2O = L-histidinol + phosphate</text>
        <dbReference type="Rhea" id="RHEA:14465"/>
        <dbReference type="ChEBI" id="CHEBI:15377"/>
        <dbReference type="ChEBI" id="CHEBI:43474"/>
        <dbReference type="ChEBI" id="CHEBI:57699"/>
        <dbReference type="ChEBI" id="CHEBI:57980"/>
        <dbReference type="EC" id="3.1.3.15"/>
    </reaction>
</comment>
<dbReference type="NCBIfam" id="NF003937">
    <property type="entry name" value="PRK05446.1"/>
    <property type="match status" value="1"/>
</dbReference>
<comment type="similarity">
    <text evidence="10">In the N-terminal section; belongs to the histidinol-phosphatase family.</text>
</comment>
<feature type="region of interest" description="Histidinol-phosphatase" evidence="10">
    <location>
        <begin position="1"/>
        <end position="173"/>
    </location>
</feature>
<evidence type="ECO:0000256" key="3">
    <source>
        <dbReference type="ARBA" id="ARBA00022605"/>
    </source>
</evidence>
<dbReference type="InterPro" id="IPR020568">
    <property type="entry name" value="Ribosomal_Su5_D2-typ_SF"/>
</dbReference>
<keyword evidence="7 10" id="KW-0368">Histidine biosynthesis</keyword>
<reference evidence="12" key="1">
    <citation type="journal article" date="2019" name="Int. J. Syst. Evol. Microbiol.">
        <title>The Global Catalogue of Microorganisms (GCM) 10K type strain sequencing project: providing services to taxonomists for standard genome sequencing and annotation.</title>
        <authorList>
            <consortium name="The Broad Institute Genomics Platform"/>
            <consortium name="The Broad Institute Genome Sequencing Center for Infectious Disease"/>
            <person name="Wu L."/>
            <person name="Ma J."/>
        </authorList>
    </citation>
    <scope>NUCLEOTIDE SEQUENCE [LARGE SCALE GENOMIC DNA]</scope>
    <source>
        <strain evidence="12">CGMCC 4.1782</strain>
    </source>
</reference>
<dbReference type="InterPro" id="IPR006549">
    <property type="entry name" value="HAD-SF_hydro_IIIA"/>
</dbReference>
<feature type="binding site" evidence="10">
    <location>
        <position position="10"/>
    </location>
    <ligand>
        <name>Mg(2+)</name>
        <dbReference type="ChEBI" id="CHEBI:18420"/>
    </ligand>
</feature>
<gene>
    <name evidence="10 11" type="primary">hisB</name>
    <name evidence="11" type="ORF">ACFSKP_01950</name>
</gene>
<evidence type="ECO:0000313" key="12">
    <source>
        <dbReference type="Proteomes" id="UP001597374"/>
    </source>
</evidence>
<dbReference type="Proteomes" id="UP001597374">
    <property type="component" value="Unassembled WGS sequence"/>
</dbReference>
<dbReference type="Pfam" id="PF00475">
    <property type="entry name" value="IGPD"/>
    <property type="match status" value="1"/>
</dbReference>
<dbReference type="EC" id="3.1.3.15" evidence="10"/>
<dbReference type="InterPro" id="IPR005954">
    <property type="entry name" value="HisB_N"/>
</dbReference>
<comment type="catalytic activity">
    <reaction evidence="10">
        <text>D-erythro-1-(imidazol-4-yl)glycerol 3-phosphate = 3-(imidazol-4-yl)-2-oxopropyl phosphate + H2O</text>
        <dbReference type="Rhea" id="RHEA:11040"/>
        <dbReference type="ChEBI" id="CHEBI:15377"/>
        <dbReference type="ChEBI" id="CHEBI:57766"/>
        <dbReference type="ChEBI" id="CHEBI:58278"/>
        <dbReference type="EC" id="4.2.1.19"/>
    </reaction>
</comment>
<dbReference type="NCBIfam" id="NF002111">
    <property type="entry name" value="PRK00951.2-1"/>
    <property type="match status" value="1"/>
</dbReference>
<dbReference type="InterPro" id="IPR000807">
    <property type="entry name" value="ImidazoleglycerolP_deHydtase"/>
</dbReference>
<keyword evidence="6 10" id="KW-0460">Magnesium</keyword>
<name>A0ABW5CRP9_9BACT</name>
<organism evidence="11 12">
    <name type="scientific">Pontibacter ruber</name>
    <dbReference type="NCBI Taxonomy" id="1343895"/>
    <lineage>
        <taxon>Bacteria</taxon>
        <taxon>Pseudomonadati</taxon>
        <taxon>Bacteroidota</taxon>
        <taxon>Cytophagia</taxon>
        <taxon>Cytophagales</taxon>
        <taxon>Hymenobacteraceae</taxon>
        <taxon>Pontibacter</taxon>
    </lineage>
</organism>
<dbReference type="InterPro" id="IPR020566">
    <property type="entry name" value="His_synth_bifunc_HisB"/>
</dbReference>
<dbReference type="CDD" id="cd07914">
    <property type="entry name" value="IGPD"/>
    <property type="match status" value="1"/>
</dbReference>
<dbReference type="GO" id="GO:0004424">
    <property type="term" value="F:imidazoleglycerol-phosphate dehydratase activity"/>
    <property type="evidence" value="ECO:0007669"/>
    <property type="project" value="UniProtKB-EC"/>
</dbReference>
<keyword evidence="12" id="KW-1185">Reference proteome</keyword>
<feature type="binding site" evidence="10">
    <location>
        <position position="129"/>
    </location>
    <ligand>
        <name>Mg(2+)</name>
        <dbReference type="ChEBI" id="CHEBI:18420"/>
    </ligand>
</feature>
<keyword evidence="8 10" id="KW-0456">Lyase</keyword>
<feature type="binding site" evidence="10">
    <location>
        <position position="8"/>
    </location>
    <ligand>
        <name>Mg(2+)</name>
        <dbReference type="ChEBI" id="CHEBI:18420"/>
    </ligand>
</feature>
<evidence type="ECO:0000256" key="4">
    <source>
        <dbReference type="ARBA" id="ARBA00022723"/>
    </source>
</evidence>
<dbReference type="GO" id="GO:0004401">
    <property type="term" value="F:histidinol-phosphatase activity"/>
    <property type="evidence" value="ECO:0007669"/>
    <property type="project" value="UniProtKB-EC"/>
</dbReference>
<dbReference type="NCBIfam" id="TIGR01261">
    <property type="entry name" value="hisB_Nterm"/>
    <property type="match status" value="1"/>
</dbReference>
<evidence type="ECO:0000256" key="1">
    <source>
        <dbReference type="ARBA" id="ARBA00005047"/>
    </source>
</evidence>
<proteinExistence type="inferred from homology"/>
<comment type="similarity">
    <text evidence="10">In the C-terminal section; belongs to the imidazoleglycerol-phosphate dehydratase family.</text>
</comment>
<sequence length="364" mass="41349">MKKALFIDRDGTILVEPKTDFQVDSFEKFEFLPKVIRNLYKIYTELDYEFVMVTNQDGLGTDSYPEHTFWPYQNKMLDILRGEGIEFADILIDRSFEHEGLETRKPGIGMMKKYLAGEYDLANSYVIGDRLTDVQLAKNLGAKAIFIGDTHADGAAFSANDWDEIYNFLKLPQRTASIRRQTSETDISIDLNLDGTGQMNIHTGLGFFDHMLEQLAKHGKLDLNIQVKGDLHIDEHHTIEDTGLALGEAFLAALGDKKGISRYGFLLPMDDVLAQVAIDFSGRPWIVWDAEFKREKVGDMPTEMFFHFFKSFSDTSKSNLNIKAEGQNEHHKIEAIYKAFARAIRMAVQRNPQDTTIPSTKGSL</sequence>
<dbReference type="InterPro" id="IPR036412">
    <property type="entry name" value="HAD-like_sf"/>
</dbReference>
<evidence type="ECO:0000256" key="6">
    <source>
        <dbReference type="ARBA" id="ARBA00022842"/>
    </source>
</evidence>
<keyword evidence="9 10" id="KW-0511">Multifunctional enzyme</keyword>
<keyword evidence="3 10" id="KW-0028">Amino-acid biosynthesis</keyword>
<feature type="active site" description="Proton donor" evidence="10">
    <location>
        <position position="10"/>
    </location>
</feature>
<feature type="active site" description="Nucleophile" evidence="10">
    <location>
        <position position="8"/>
    </location>
</feature>
<evidence type="ECO:0000256" key="9">
    <source>
        <dbReference type="ARBA" id="ARBA00023268"/>
    </source>
</evidence>
<comment type="caution">
    <text evidence="11">The sequence shown here is derived from an EMBL/GenBank/DDBJ whole genome shotgun (WGS) entry which is preliminary data.</text>
</comment>
<accession>A0ABW5CRP9</accession>
<dbReference type="PROSITE" id="PS00954">
    <property type="entry name" value="IGP_DEHYDRATASE_1"/>
    <property type="match status" value="1"/>
</dbReference>
<dbReference type="PANTHER" id="PTHR23133:SF2">
    <property type="entry name" value="IMIDAZOLEGLYCEROL-PHOSPHATE DEHYDRATASE"/>
    <property type="match status" value="1"/>
</dbReference>
<dbReference type="RefSeq" id="WP_250429630.1">
    <property type="nucleotide sequence ID" value="NZ_JALPRR010000002.1"/>
</dbReference>